<gene>
    <name evidence="2" type="ORF">MRAB57_4821</name>
</gene>
<dbReference type="EMBL" id="FUFA01000005">
    <property type="protein sequence ID" value="SPM36978.1"/>
    <property type="molecule type" value="Genomic_DNA"/>
</dbReference>
<dbReference type="AlphaFoldDB" id="A0A2U3NZT2"/>
<dbReference type="OrthoDB" id="4694872at2"/>
<dbReference type="Proteomes" id="UP000240988">
    <property type="component" value="Unassembled WGS sequence"/>
</dbReference>
<feature type="compositionally biased region" description="Basic and acidic residues" evidence="1">
    <location>
        <begin position="180"/>
        <end position="190"/>
    </location>
</feature>
<proteinExistence type="predicted"/>
<accession>A0A2U3NZT2</accession>
<name>A0A2U3NZT2_9MYCO</name>
<protein>
    <submittedName>
        <fullName evidence="2">Uncharacterized protein</fullName>
    </submittedName>
</protein>
<organism evidence="2 3">
    <name type="scientific">Mycobacterium rhizamassiliense</name>
    <dbReference type="NCBI Taxonomy" id="1841860"/>
    <lineage>
        <taxon>Bacteria</taxon>
        <taxon>Bacillati</taxon>
        <taxon>Actinomycetota</taxon>
        <taxon>Actinomycetes</taxon>
        <taxon>Mycobacteriales</taxon>
        <taxon>Mycobacteriaceae</taxon>
        <taxon>Mycobacterium</taxon>
    </lineage>
</organism>
<feature type="region of interest" description="Disordered" evidence="1">
    <location>
        <begin position="177"/>
        <end position="208"/>
    </location>
</feature>
<sequence length="492" mass="52286">MADDTPHVPTLSQLRASDYSYFGQLSGYLQTIGPKTQSSLEQLAQDVQHPGGVEWEGKAGAAAINQAGLDMSVARPFTWSWEEVAASTQRWQDTLEAGTRTALDAVDDAERDGFEVGEDYSVADTHEAETEEQYEQRLALAEAHAGVIGHRVTMLVGSESRVNGELRAMSAGWGTLNFKEGGEDPTEHDPTIAGPGSDPSQEKQNGSPYDLGVTIPGTGILITGDPHDGKPQLHIPGTQWDGDNPFPVPKGSRPLPTGTAVGPNGQQYAFYSVKEYVPGSDPKNYIGGDSHVQNLADPTKDLGPLRGISLTGQQVGISQASGVYDPKTNRMVIVGNVGADGQRALWQSDPIKPGDSPNAWMNTMHQTGTFNNVGAGDRENQIVALPKGGYLLTSASNGQPVVGLTAATPEGLLNSTPQALTSPSIASTGNTPSVPYGPTITKVDVLPNGQEQVTMRVSTWPIPEGWQPPPNDPTQGPPYFPRTYTTTFNINP</sequence>
<dbReference type="RefSeq" id="WP_077089582.1">
    <property type="nucleotide sequence ID" value="NZ_LT721901.1"/>
</dbReference>
<feature type="compositionally biased region" description="Polar residues" evidence="1">
    <location>
        <begin position="198"/>
        <end position="207"/>
    </location>
</feature>
<evidence type="ECO:0000313" key="2">
    <source>
        <dbReference type="EMBL" id="SPM36978.1"/>
    </source>
</evidence>
<evidence type="ECO:0000256" key="1">
    <source>
        <dbReference type="SAM" id="MobiDB-lite"/>
    </source>
</evidence>
<evidence type="ECO:0000313" key="3">
    <source>
        <dbReference type="Proteomes" id="UP000240988"/>
    </source>
</evidence>
<keyword evidence="3" id="KW-1185">Reference proteome</keyword>
<reference evidence="2 3" key="1">
    <citation type="submission" date="2017-01" db="EMBL/GenBank/DDBJ databases">
        <authorList>
            <consortium name="Urmite Genomes"/>
        </authorList>
    </citation>
    <scope>NUCLEOTIDE SEQUENCE [LARGE SCALE GENOMIC DNA]</scope>
    <source>
        <strain evidence="2 3">AB57</strain>
    </source>
</reference>